<dbReference type="PANTHER" id="PTHR23081:SF36">
    <property type="entry name" value="RNA POLYMERASE II SUBUNIT A C-TERMINAL DOMAIN PHOSPHATASE"/>
    <property type="match status" value="1"/>
</dbReference>
<dbReference type="EMBL" id="HBUF01385364">
    <property type="protein sequence ID" value="CAG6731967.1"/>
    <property type="molecule type" value="Transcribed_RNA"/>
</dbReference>
<dbReference type="NCBIfam" id="TIGR02250">
    <property type="entry name" value="FCP1_euk"/>
    <property type="match status" value="1"/>
</dbReference>
<dbReference type="CDD" id="cd07521">
    <property type="entry name" value="HAD_FCP1-like"/>
    <property type="match status" value="1"/>
</dbReference>
<evidence type="ECO:0000256" key="4">
    <source>
        <dbReference type="ARBA" id="ARBA00047761"/>
    </source>
</evidence>
<feature type="region of interest" description="Disordered" evidence="7">
    <location>
        <begin position="629"/>
        <end position="655"/>
    </location>
</feature>
<comment type="function">
    <text evidence="6">This promotes the activity of RNA polymerase II.</text>
</comment>
<evidence type="ECO:0000256" key="2">
    <source>
        <dbReference type="ARBA" id="ARBA00022801"/>
    </source>
</evidence>
<feature type="compositionally biased region" description="Basic and acidic residues" evidence="7">
    <location>
        <begin position="355"/>
        <end position="366"/>
    </location>
</feature>
<dbReference type="Pfam" id="PF13837">
    <property type="entry name" value="Myb_DNA-bind_4"/>
    <property type="match status" value="2"/>
</dbReference>
<dbReference type="FunFam" id="3.40.50.1000:FF:000040">
    <property type="entry name" value="RNA polymerase II subunit A C-terminal domain phosphatase"/>
    <property type="match status" value="1"/>
</dbReference>
<dbReference type="GO" id="GO:0005634">
    <property type="term" value="C:nucleus"/>
    <property type="evidence" value="ECO:0007669"/>
    <property type="project" value="UniProtKB-SubCell"/>
</dbReference>
<organism evidence="9">
    <name type="scientific">Cacopsylla melanoneura</name>
    <dbReference type="NCBI Taxonomy" id="428564"/>
    <lineage>
        <taxon>Eukaryota</taxon>
        <taxon>Metazoa</taxon>
        <taxon>Ecdysozoa</taxon>
        <taxon>Arthropoda</taxon>
        <taxon>Hexapoda</taxon>
        <taxon>Insecta</taxon>
        <taxon>Pterygota</taxon>
        <taxon>Neoptera</taxon>
        <taxon>Paraneoptera</taxon>
        <taxon>Hemiptera</taxon>
        <taxon>Sternorrhyncha</taxon>
        <taxon>Psylloidea</taxon>
        <taxon>Psyllidae</taxon>
        <taxon>Psyllinae</taxon>
        <taxon>Cacopsylla</taxon>
    </lineage>
</organism>
<dbReference type="InterPro" id="IPR023214">
    <property type="entry name" value="HAD_sf"/>
</dbReference>
<dbReference type="EMBL" id="HBUF01385363">
    <property type="protein sequence ID" value="CAG6731966.1"/>
    <property type="molecule type" value="Transcribed_RNA"/>
</dbReference>
<evidence type="ECO:0000313" key="9">
    <source>
        <dbReference type="EMBL" id="CAG6731967.1"/>
    </source>
</evidence>
<dbReference type="SUPFAM" id="SSF56784">
    <property type="entry name" value="HAD-like"/>
    <property type="match status" value="1"/>
</dbReference>
<dbReference type="InterPro" id="IPR011947">
    <property type="entry name" value="FCP1_euk"/>
</dbReference>
<feature type="compositionally biased region" description="Acidic residues" evidence="7">
    <location>
        <begin position="634"/>
        <end position="646"/>
    </location>
</feature>
<accession>A0A8D9DWL9</accession>
<evidence type="ECO:0000256" key="5">
    <source>
        <dbReference type="ARBA" id="ARBA00048336"/>
    </source>
</evidence>
<evidence type="ECO:0000256" key="6">
    <source>
        <dbReference type="RuleBase" id="RU366066"/>
    </source>
</evidence>
<dbReference type="PANTHER" id="PTHR23081">
    <property type="entry name" value="RNA POLYMERASE II CTD PHOSPHATASE"/>
    <property type="match status" value="1"/>
</dbReference>
<comment type="catalytic activity">
    <reaction evidence="5 6">
        <text>O-phospho-L-threonyl-[protein] + H2O = L-threonyl-[protein] + phosphate</text>
        <dbReference type="Rhea" id="RHEA:47004"/>
        <dbReference type="Rhea" id="RHEA-COMP:11060"/>
        <dbReference type="Rhea" id="RHEA-COMP:11605"/>
        <dbReference type="ChEBI" id="CHEBI:15377"/>
        <dbReference type="ChEBI" id="CHEBI:30013"/>
        <dbReference type="ChEBI" id="CHEBI:43474"/>
        <dbReference type="ChEBI" id="CHEBI:61977"/>
        <dbReference type="EC" id="3.1.3.16"/>
    </reaction>
</comment>
<dbReference type="Gene3D" id="3.40.50.1000">
    <property type="entry name" value="HAD superfamily/HAD-like"/>
    <property type="match status" value="1"/>
</dbReference>
<feature type="region of interest" description="Disordered" evidence="7">
    <location>
        <begin position="335"/>
        <end position="375"/>
    </location>
</feature>
<dbReference type="EC" id="3.1.3.16" evidence="6"/>
<reference evidence="9" key="1">
    <citation type="submission" date="2021-05" db="EMBL/GenBank/DDBJ databases">
        <authorList>
            <person name="Alioto T."/>
            <person name="Alioto T."/>
            <person name="Gomez Garrido J."/>
        </authorList>
    </citation>
    <scope>NUCLEOTIDE SEQUENCE</scope>
</reference>
<name>A0A8D9DWL9_9HEMI</name>
<comment type="subcellular location">
    <subcellularLocation>
        <location evidence="1 6">Nucleus</location>
    </subcellularLocation>
</comment>
<dbReference type="InterPro" id="IPR044822">
    <property type="entry name" value="Myb_DNA-bind_4"/>
</dbReference>
<dbReference type="GO" id="GO:0008420">
    <property type="term" value="F:RNA polymerase II CTD heptapeptide repeat phosphatase activity"/>
    <property type="evidence" value="ECO:0007669"/>
    <property type="project" value="UniProtKB-UniRule"/>
</dbReference>
<sequence length="714" mass="81719">MTQVSENSLIMTDKTTLISNIEKSAIQISKIKVKEGASLYEGKIILFYHTDFNSKSKKKTKQLKAKDAGVLGSVLVKEQDVVEPGKGLYTYKSGCSHSTVINDLCAECGIDLQKDEKGPLAGGGASVPMVHTIPSLKVSHEQAQILGRADETRLIEDRKLVLLVDLDQTLIHTTNDNIPPNIKDIHHFQLNGPRSPWYHTRLRPGTHQFLASISKWYELHICTFGSRNYAHQIAHFLDAQGKYFSSRILSRDECFDFHSKTANLKALFPCGDNMVCIIDDREDVWNYALNLIHVKPYHFFRHTGDINAPPGLNKSDNDTLEEGYTIAQLAKGVSIKKSNAKPSSSSSNSNSVPNEGERKKRKREELKEEEEEEGGEGLHWSPIAVNLLLNLRFQRNQAFSLPHSQIKKAELWNDISAEMRKNNFNVPGHVCDLKYRSLLRHYRQKKDKIDQGASTNSWIHFDLMDAYLGDKDSKTVNSQALESKSSASSALYTLIHDTVEDESQGSSSALKEGKDGFQWTPDAIKLFLNLRFDRQRQFLDPMTKKFKLWEDIGKEMQKNGYNISGFGCDCKFRNLLTTYRTVKRKIGDGDQFVRWRYFEIFDVHYKNEPFPNKSNSVTPIKRVSVNHVGNTSDQQDDEEEEDEDEGQYQRKKPKMTINRYLQHKMKAEEKKRKDFLALEERKLKLEYKKLEIEQKKIEVFKSLVAALKQGKKTS</sequence>
<dbReference type="Gene3D" id="1.10.287.10">
    <property type="entry name" value="S15/NS1, RNA-binding"/>
    <property type="match status" value="1"/>
</dbReference>
<dbReference type="Gene3D" id="2.40.50.100">
    <property type="match status" value="1"/>
</dbReference>
<comment type="catalytic activity">
    <reaction evidence="4 6">
        <text>O-phospho-L-seryl-[protein] + H2O = L-seryl-[protein] + phosphate</text>
        <dbReference type="Rhea" id="RHEA:20629"/>
        <dbReference type="Rhea" id="RHEA-COMP:9863"/>
        <dbReference type="Rhea" id="RHEA-COMP:11604"/>
        <dbReference type="ChEBI" id="CHEBI:15377"/>
        <dbReference type="ChEBI" id="CHEBI:29999"/>
        <dbReference type="ChEBI" id="CHEBI:43474"/>
        <dbReference type="ChEBI" id="CHEBI:83421"/>
        <dbReference type="EC" id="3.1.3.16"/>
    </reaction>
</comment>
<evidence type="ECO:0000256" key="3">
    <source>
        <dbReference type="ARBA" id="ARBA00023242"/>
    </source>
</evidence>
<evidence type="ECO:0000256" key="7">
    <source>
        <dbReference type="SAM" id="MobiDB-lite"/>
    </source>
</evidence>
<dbReference type="Pfam" id="PF03031">
    <property type="entry name" value="NIF"/>
    <property type="match status" value="1"/>
</dbReference>
<dbReference type="AlphaFoldDB" id="A0A8D9DWL9"/>
<dbReference type="InterPro" id="IPR039189">
    <property type="entry name" value="Fcp1"/>
</dbReference>
<dbReference type="PROSITE" id="PS50969">
    <property type="entry name" value="FCP1"/>
    <property type="match status" value="1"/>
</dbReference>
<dbReference type="SMART" id="SM00577">
    <property type="entry name" value="CPDc"/>
    <property type="match status" value="1"/>
</dbReference>
<dbReference type="InterPro" id="IPR004274">
    <property type="entry name" value="FCP1_dom"/>
</dbReference>
<feature type="domain" description="FCP1 homology" evidence="8">
    <location>
        <begin position="155"/>
        <end position="319"/>
    </location>
</feature>
<evidence type="ECO:0000256" key="1">
    <source>
        <dbReference type="ARBA" id="ARBA00004123"/>
    </source>
</evidence>
<keyword evidence="2 6" id="KW-0378">Hydrolase</keyword>
<dbReference type="InterPro" id="IPR036412">
    <property type="entry name" value="HAD-like_sf"/>
</dbReference>
<proteinExistence type="predicted"/>
<keyword evidence="3 6" id="KW-0539">Nucleus</keyword>
<protein>
    <recommendedName>
        <fullName evidence="6">RNA polymerase II subunit A C-terminal domain phosphatase</fullName>
        <ecNumber evidence="6">3.1.3.16</ecNumber>
    </recommendedName>
</protein>
<dbReference type="Gene3D" id="1.10.10.60">
    <property type="entry name" value="Homeodomain-like"/>
    <property type="match status" value="2"/>
</dbReference>
<feature type="compositionally biased region" description="Low complexity" evidence="7">
    <location>
        <begin position="335"/>
        <end position="351"/>
    </location>
</feature>
<evidence type="ECO:0000259" key="8">
    <source>
        <dbReference type="PROSITE" id="PS50969"/>
    </source>
</evidence>